<name>C9L803_BLAHA</name>
<feature type="transmembrane region" description="Helical" evidence="1">
    <location>
        <begin position="34"/>
        <end position="53"/>
    </location>
</feature>
<reference evidence="2" key="1">
    <citation type="submission" date="2009-09" db="EMBL/GenBank/DDBJ databases">
        <authorList>
            <person name="Weinstock G."/>
            <person name="Sodergren E."/>
            <person name="Clifton S."/>
            <person name="Fulton L."/>
            <person name="Fulton B."/>
            <person name="Courtney L."/>
            <person name="Fronick C."/>
            <person name="Harrison M."/>
            <person name="Strong C."/>
            <person name="Farmer C."/>
            <person name="Delahaunty K."/>
            <person name="Markovic C."/>
            <person name="Hall O."/>
            <person name="Minx P."/>
            <person name="Tomlinson C."/>
            <person name="Mitreva M."/>
            <person name="Nelson J."/>
            <person name="Hou S."/>
            <person name="Wollam A."/>
            <person name="Pepin K.H."/>
            <person name="Johnson M."/>
            <person name="Bhonagiri V."/>
            <person name="Nash W.E."/>
            <person name="Warren W."/>
            <person name="Chinwalla A."/>
            <person name="Mardis E.R."/>
            <person name="Wilson R.K."/>
        </authorList>
    </citation>
    <scope>NUCLEOTIDE SEQUENCE [LARGE SCALE GENOMIC DNA]</scope>
    <source>
        <strain evidence="2">DSM 20583</strain>
    </source>
</reference>
<protein>
    <submittedName>
        <fullName evidence="2">Uncharacterized protein</fullName>
    </submittedName>
</protein>
<dbReference type="Proteomes" id="UP000003755">
    <property type="component" value="Unassembled WGS sequence"/>
</dbReference>
<comment type="caution">
    <text evidence="2">The sequence shown here is derived from an EMBL/GenBank/DDBJ whole genome shotgun (WGS) entry which is preliminary data.</text>
</comment>
<keyword evidence="1" id="KW-0472">Membrane</keyword>
<evidence type="ECO:0000313" key="2">
    <source>
        <dbReference type="EMBL" id="EEX21898.1"/>
    </source>
</evidence>
<keyword evidence="1" id="KW-1133">Transmembrane helix</keyword>
<proteinExistence type="predicted"/>
<dbReference type="HOGENOM" id="CLU_3040890_0_0_9"/>
<dbReference type="EMBL" id="ABYU02000016">
    <property type="protein sequence ID" value="EEX21898.1"/>
    <property type="molecule type" value="Genomic_DNA"/>
</dbReference>
<accession>C9L803</accession>
<keyword evidence="3" id="KW-1185">Reference proteome</keyword>
<organism evidence="2 3">
    <name type="scientific">Blautia hansenii DSM 20583</name>
    <dbReference type="NCBI Taxonomy" id="537007"/>
    <lineage>
        <taxon>Bacteria</taxon>
        <taxon>Bacillati</taxon>
        <taxon>Bacillota</taxon>
        <taxon>Clostridia</taxon>
        <taxon>Lachnospirales</taxon>
        <taxon>Lachnospiraceae</taxon>
        <taxon>Blautia</taxon>
    </lineage>
</organism>
<evidence type="ECO:0000313" key="3">
    <source>
        <dbReference type="Proteomes" id="UP000003755"/>
    </source>
</evidence>
<keyword evidence="1" id="KW-0812">Transmembrane</keyword>
<sequence>MVFILHLLTGFLAYLLYMKKQVSRTEISVHTNELVFCLLAGWFGLGYVFGKYYR</sequence>
<evidence type="ECO:0000256" key="1">
    <source>
        <dbReference type="SAM" id="Phobius"/>
    </source>
</evidence>
<dbReference type="AlphaFoldDB" id="C9L803"/>
<gene>
    <name evidence="2" type="ORF">BLAHAN_05526</name>
</gene>
<dbReference type="STRING" id="537007.BLAHAN_05526"/>